<protein>
    <recommendedName>
        <fullName evidence="3">SMP-30/Gluconolactonase/LRE-like region domain-containing protein</fullName>
    </recommendedName>
</protein>
<dbReference type="PANTHER" id="PTHR13833:SF71">
    <property type="entry name" value="NHL DOMAIN-CONTAINING PROTEIN"/>
    <property type="match status" value="1"/>
</dbReference>
<reference evidence="1 2" key="1">
    <citation type="submission" date="2020-04" db="EMBL/GenBank/DDBJ databases">
        <title>Massilia sp. nov., a cold adapted bacteria isolated from Arctic soil.</title>
        <authorList>
            <person name="Son J."/>
            <person name="Ka J.-O."/>
        </authorList>
    </citation>
    <scope>NUCLEOTIDE SEQUENCE [LARGE SCALE GENOMIC DNA]</scope>
    <source>
        <strain evidence="1 2">ML15P13</strain>
    </source>
</reference>
<sequence>MKKQDMAKAARMRLKVVGASALIVLLAACGDHPPKDDGDGEEPPPVRSTGISIVAGNATESGARDATGTAARFNAPRGIAMDGAGNLYVVDGDNDTIRKITPSGAVTTFAGFAGGEEYIDGVGGSARFTNPYAIAIDRSGTLFVTDELRIRSIGTGGQVSTVTTIPVGTNVQGRSMGLVRPGGIAVDTKGSLYVTNSYGTRRIANGTTTMLEGSNVVNNLTNTQPFYPRGIAVDSNDNVYVADLQKTVSKTNGSTTLTHLAGTPGTTGSRDGTGTAASFERVVAMTVDPQGNVYAADEINNVVRKITPAGVVTTVAGTLKATTLTTGALPGSLPPINGITTDGKGNLYATTGNAVIKIAVP</sequence>
<dbReference type="PANTHER" id="PTHR13833">
    <property type="match status" value="1"/>
</dbReference>
<evidence type="ECO:0000313" key="1">
    <source>
        <dbReference type="EMBL" id="NNG25712.1"/>
    </source>
</evidence>
<organism evidence="1 2">
    <name type="scientific">Telluria aromaticivorans</name>
    <dbReference type="NCBI Taxonomy" id="2725995"/>
    <lineage>
        <taxon>Bacteria</taxon>
        <taxon>Pseudomonadati</taxon>
        <taxon>Pseudomonadota</taxon>
        <taxon>Betaproteobacteria</taxon>
        <taxon>Burkholderiales</taxon>
        <taxon>Oxalobacteraceae</taxon>
        <taxon>Telluria group</taxon>
        <taxon>Telluria</taxon>
    </lineage>
</organism>
<name>A0A7Y2K340_9BURK</name>
<keyword evidence="2" id="KW-1185">Reference proteome</keyword>
<dbReference type="Gene3D" id="2.120.10.30">
    <property type="entry name" value="TolB, C-terminal domain"/>
    <property type="match status" value="3"/>
</dbReference>
<comment type="caution">
    <text evidence="1">The sequence shown here is derived from an EMBL/GenBank/DDBJ whole genome shotgun (WGS) entry which is preliminary data.</text>
</comment>
<dbReference type="RefSeq" id="WP_171088501.1">
    <property type="nucleotide sequence ID" value="NZ_JABAIV010000013.1"/>
</dbReference>
<dbReference type="EMBL" id="JABAIV010000013">
    <property type="protein sequence ID" value="NNG25712.1"/>
    <property type="molecule type" value="Genomic_DNA"/>
</dbReference>
<dbReference type="Proteomes" id="UP000533905">
    <property type="component" value="Unassembled WGS sequence"/>
</dbReference>
<evidence type="ECO:0008006" key="3">
    <source>
        <dbReference type="Google" id="ProtNLM"/>
    </source>
</evidence>
<dbReference type="AlphaFoldDB" id="A0A7Y2K340"/>
<dbReference type="PROSITE" id="PS51257">
    <property type="entry name" value="PROKAR_LIPOPROTEIN"/>
    <property type="match status" value="1"/>
</dbReference>
<proteinExistence type="predicted"/>
<accession>A0A7Y2K340</accession>
<gene>
    <name evidence="1" type="ORF">HGB41_22255</name>
</gene>
<evidence type="ECO:0000313" key="2">
    <source>
        <dbReference type="Proteomes" id="UP000533905"/>
    </source>
</evidence>
<dbReference type="SUPFAM" id="SSF101898">
    <property type="entry name" value="NHL repeat"/>
    <property type="match status" value="1"/>
</dbReference>
<dbReference type="InterPro" id="IPR011042">
    <property type="entry name" value="6-blade_b-propeller_TolB-like"/>
</dbReference>